<dbReference type="RefSeq" id="WP_150769899.1">
    <property type="nucleotide sequence ID" value="NZ_CABVIY010000002.1"/>
</dbReference>
<dbReference type="Proteomes" id="UP000326611">
    <property type="component" value="Unassembled WGS sequence"/>
</dbReference>
<dbReference type="EMBL" id="CABVIY010000002">
    <property type="protein sequence ID" value="VVP75460.1"/>
    <property type="molecule type" value="Genomic_DNA"/>
</dbReference>
<reference evidence="1 2" key="1">
    <citation type="submission" date="2019-09" db="EMBL/GenBank/DDBJ databases">
        <authorList>
            <person name="Chandra G."/>
            <person name="Truman W A."/>
        </authorList>
    </citation>
    <scope>NUCLEOTIDE SEQUENCE [LARGE SCALE GENOMIC DNA]</scope>
    <source>
        <strain evidence="1">PS918</strain>
    </source>
</reference>
<evidence type="ECO:0000313" key="2">
    <source>
        <dbReference type="Proteomes" id="UP000326611"/>
    </source>
</evidence>
<name>A0A5E7RP46_PSEFL</name>
<dbReference type="AlphaFoldDB" id="A0A5E7RP46"/>
<sequence length="75" mass="8226">MNTPPDRTIVTVTDESGITPRAQARGMFASGKSVQEIAEFMGASTEYVEKLLLPKARKAKPAVVFQTCKGMRQRP</sequence>
<proteinExistence type="predicted"/>
<accession>A0A5E7RP46</accession>
<gene>
    <name evidence="1" type="ORF">PS918_01792</name>
</gene>
<evidence type="ECO:0000313" key="1">
    <source>
        <dbReference type="EMBL" id="VVP75460.1"/>
    </source>
</evidence>
<organism evidence="1 2">
    <name type="scientific">Pseudomonas fluorescens</name>
    <dbReference type="NCBI Taxonomy" id="294"/>
    <lineage>
        <taxon>Bacteria</taxon>
        <taxon>Pseudomonadati</taxon>
        <taxon>Pseudomonadota</taxon>
        <taxon>Gammaproteobacteria</taxon>
        <taxon>Pseudomonadales</taxon>
        <taxon>Pseudomonadaceae</taxon>
        <taxon>Pseudomonas</taxon>
    </lineage>
</organism>
<protein>
    <submittedName>
        <fullName evidence="1">Uncharacterized protein</fullName>
    </submittedName>
</protein>